<evidence type="ECO:0000313" key="2">
    <source>
        <dbReference type="EMBL" id="QEJ97966.1"/>
    </source>
</evidence>
<dbReference type="Gene3D" id="1.20.120.20">
    <property type="entry name" value="Apolipoprotein"/>
    <property type="match status" value="1"/>
</dbReference>
<proteinExistence type="predicted"/>
<sequence length="391" mass="43666">MAYTNEALGKALEDLTIAYNNFLTTLKGQVVATISDAVIEEIKQDAREHITHELSEQKAALERAIEAAKEAMDKSAAEVGKKFNDEVEEKRQTIADLLEKAKEALDTKVAATVQVIDNKVSGLKNEIQQTIAKKVTSEVQGLKKEFITLDALAGHCSGDVNAKITEAVREKIKSDKNCFYYRKSIYESEIDSTILSGMYPVMYKNYTGALLVFGVGGSVGVVQFLKNYYGGNENWQFRNAIDGDTSRWTPWRTFAATDNLPTKASNDKLGLVKTVSGTPEISDTALGSEYAATPQWVYSLLRGTGNGIINDRIGSAIRDRSRVDHMFIALFQNTVYLQRWSLFEDHAPTPDKIFNFPGYRWKNTGAQLECAKSTITKTVNFHCWKLEKIER</sequence>
<gene>
    <name evidence="2" type="ORF">FUT82_08120</name>
</gene>
<dbReference type="SUPFAM" id="SSF58113">
    <property type="entry name" value="Apolipoprotein A-I"/>
    <property type="match status" value="1"/>
</dbReference>
<feature type="coiled-coil region" evidence="1">
    <location>
        <begin position="51"/>
        <end position="107"/>
    </location>
</feature>
<keyword evidence="1" id="KW-0175">Coiled coil</keyword>
<evidence type="ECO:0000313" key="3">
    <source>
        <dbReference type="Proteomes" id="UP000323594"/>
    </source>
</evidence>
<dbReference type="RefSeq" id="WP_148884531.1">
    <property type="nucleotide sequence ID" value="NZ_CP042817.1"/>
</dbReference>
<name>A0AAE6M6U6_TREPH</name>
<reference evidence="2 3" key="1">
    <citation type="submission" date="2019-08" db="EMBL/GenBank/DDBJ databases">
        <authorList>
            <person name="Kuhnert P."/>
        </authorList>
    </citation>
    <scope>NUCLEOTIDE SEQUENCE [LARGE SCALE GENOMIC DNA]</scope>
    <source>
        <strain evidence="2 3">B36.5</strain>
    </source>
</reference>
<dbReference type="EMBL" id="CP042817">
    <property type="protein sequence ID" value="QEJ97966.1"/>
    <property type="molecule type" value="Genomic_DNA"/>
</dbReference>
<evidence type="ECO:0000256" key="1">
    <source>
        <dbReference type="SAM" id="Coils"/>
    </source>
</evidence>
<organism evidence="2 3">
    <name type="scientific">Treponema phagedenis</name>
    <dbReference type="NCBI Taxonomy" id="162"/>
    <lineage>
        <taxon>Bacteria</taxon>
        <taxon>Pseudomonadati</taxon>
        <taxon>Spirochaetota</taxon>
        <taxon>Spirochaetia</taxon>
        <taxon>Spirochaetales</taxon>
        <taxon>Treponemataceae</taxon>
        <taxon>Treponema</taxon>
    </lineage>
</organism>
<protein>
    <submittedName>
        <fullName evidence="2">Uncharacterized protein</fullName>
    </submittedName>
</protein>
<accession>A0AAE6M6U6</accession>
<dbReference type="Proteomes" id="UP000323594">
    <property type="component" value="Chromosome"/>
</dbReference>
<dbReference type="AlphaFoldDB" id="A0AAE6M6U6"/>